<protein>
    <submittedName>
        <fullName evidence="2">Uncharacterized protein</fullName>
    </submittedName>
</protein>
<dbReference type="Proteomes" id="UP001152759">
    <property type="component" value="Chromosome 6"/>
</dbReference>
<evidence type="ECO:0000313" key="3">
    <source>
        <dbReference type="Proteomes" id="UP001152759"/>
    </source>
</evidence>
<proteinExistence type="predicted"/>
<organism evidence="2 3">
    <name type="scientific">Bemisia tabaci</name>
    <name type="common">Sweetpotato whitefly</name>
    <name type="synonym">Aleurodes tabaci</name>
    <dbReference type="NCBI Taxonomy" id="7038"/>
    <lineage>
        <taxon>Eukaryota</taxon>
        <taxon>Metazoa</taxon>
        <taxon>Ecdysozoa</taxon>
        <taxon>Arthropoda</taxon>
        <taxon>Hexapoda</taxon>
        <taxon>Insecta</taxon>
        <taxon>Pterygota</taxon>
        <taxon>Neoptera</taxon>
        <taxon>Paraneoptera</taxon>
        <taxon>Hemiptera</taxon>
        <taxon>Sternorrhyncha</taxon>
        <taxon>Aleyrodoidea</taxon>
        <taxon>Aleyrodidae</taxon>
        <taxon>Aleyrodinae</taxon>
        <taxon>Bemisia</taxon>
    </lineage>
</organism>
<keyword evidence="1" id="KW-1133">Transmembrane helix</keyword>
<evidence type="ECO:0000313" key="2">
    <source>
        <dbReference type="EMBL" id="CAH0773763.1"/>
    </source>
</evidence>
<keyword evidence="1" id="KW-0812">Transmembrane</keyword>
<keyword evidence="3" id="KW-1185">Reference proteome</keyword>
<name>A0A9P0G5L6_BEMTA</name>
<evidence type="ECO:0000256" key="1">
    <source>
        <dbReference type="SAM" id="Phobius"/>
    </source>
</evidence>
<feature type="transmembrane region" description="Helical" evidence="1">
    <location>
        <begin position="46"/>
        <end position="65"/>
    </location>
</feature>
<reference evidence="2" key="1">
    <citation type="submission" date="2021-12" db="EMBL/GenBank/DDBJ databases">
        <authorList>
            <person name="King R."/>
        </authorList>
    </citation>
    <scope>NUCLEOTIDE SEQUENCE</scope>
</reference>
<keyword evidence="1" id="KW-0472">Membrane</keyword>
<gene>
    <name evidence="2" type="ORF">BEMITA_LOCUS10204</name>
</gene>
<dbReference type="EMBL" id="OU963867">
    <property type="protein sequence ID" value="CAH0773763.1"/>
    <property type="molecule type" value="Genomic_DNA"/>
</dbReference>
<dbReference type="AlphaFoldDB" id="A0A9P0G5L6"/>
<sequence length="72" mass="8294">MGFFYYVRAVALMEDLPMPENKQYNSAGEFYAEVDKGFTLNAQNCWIAACLYLFTLAFSGYQFYVNSRSSVM</sequence>
<accession>A0A9P0G5L6</accession>